<proteinExistence type="predicted"/>
<keyword evidence="1" id="KW-0575">Peroxidase</keyword>
<dbReference type="InterPro" id="IPR050455">
    <property type="entry name" value="Tpx_Peroxidase_subfamily"/>
</dbReference>
<protein>
    <submittedName>
        <fullName evidence="5">Redoxin domain-containing protein</fullName>
    </submittedName>
</protein>
<evidence type="ECO:0000313" key="5">
    <source>
        <dbReference type="EMBL" id="MDK6274260.1"/>
    </source>
</evidence>
<evidence type="ECO:0000256" key="1">
    <source>
        <dbReference type="ARBA" id="ARBA00022559"/>
    </source>
</evidence>
<evidence type="ECO:0000256" key="2">
    <source>
        <dbReference type="ARBA" id="ARBA00022862"/>
    </source>
</evidence>
<dbReference type="EMBL" id="JASODW010000001">
    <property type="protein sequence ID" value="MDK6274260.1"/>
    <property type="molecule type" value="Genomic_DNA"/>
</dbReference>
<keyword evidence="2" id="KW-0049">Antioxidant</keyword>
<feature type="domain" description="Thioredoxin" evidence="4">
    <location>
        <begin position="3"/>
        <end position="158"/>
    </location>
</feature>
<dbReference type="PANTHER" id="PTHR43110">
    <property type="entry name" value="THIOL PEROXIDASE"/>
    <property type="match status" value="1"/>
</dbReference>
<comment type="caution">
    <text evidence="5">The sequence shown here is derived from an EMBL/GenBank/DDBJ whole genome shotgun (WGS) entry which is preliminary data.</text>
</comment>
<reference evidence="5" key="1">
    <citation type="submission" date="2023-05" db="EMBL/GenBank/DDBJ databases">
        <title>Cataloging the Phylogenetic Diversity of Human Bladder Bacteria.</title>
        <authorList>
            <person name="Du J."/>
        </authorList>
    </citation>
    <scope>NUCLEOTIDE SEQUENCE</scope>
    <source>
        <strain evidence="5">UMB9978</strain>
    </source>
</reference>
<dbReference type="InterPro" id="IPR036249">
    <property type="entry name" value="Thioredoxin-like_sf"/>
</dbReference>
<gene>
    <name evidence="5" type="ORF">QP116_00590</name>
</gene>
<dbReference type="Gene3D" id="3.40.30.10">
    <property type="entry name" value="Glutaredoxin"/>
    <property type="match status" value="1"/>
</dbReference>
<keyword evidence="3" id="KW-0676">Redox-active center</keyword>
<dbReference type="RefSeq" id="WP_285332290.1">
    <property type="nucleotide sequence ID" value="NZ_JASODW010000001.1"/>
</dbReference>
<evidence type="ECO:0000256" key="3">
    <source>
        <dbReference type="ARBA" id="ARBA00023284"/>
    </source>
</evidence>
<accession>A0AAP4FHE1</accession>
<keyword evidence="1" id="KW-0560">Oxidoreductase</keyword>
<dbReference type="GO" id="GO:0004601">
    <property type="term" value="F:peroxidase activity"/>
    <property type="evidence" value="ECO:0007669"/>
    <property type="project" value="UniProtKB-KW"/>
</dbReference>
<organism evidence="5 6">
    <name type="scientific">Pseudoglutamicibacter cumminsii</name>
    <dbReference type="NCBI Taxonomy" id="156979"/>
    <lineage>
        <taxon>Bacteria</taxon>
        <taxon>Bacillati</taxon>
        <taxon>Actinomycetota</taxon>
        <taxon>Actinomycetes</taxon>
        <taxon>Micrococcales</taxon>
        <taxon>Micrococcaceae</taxon>
        <taxon>Pseudoglutamicibacter</taxon>
    </lineage>
</organism>
<dbReference type="PROSITE" id="PS51352">
    <property type="entry name" value="THIOREDOXIN_2"/>
    <property type="match status" value="1"/>
</dbReference>
<dbReference type="SUPFAM" id="SSF52833">
    <property type="entry name" value="Thioredoxin-like"/>
    <property type="match status" value="1"/>
</dbReference>
<dbReference type="InterPro" id="IPR013766">
    <property type="entry name" value="Thioredoxin_domain"/>
</dbReference>
<dbReference type="InterPro" id="IPR000866">
    <property type="entry name" value="AhpC/TSA"/>
</dbReference>
<dbReference type="AlphaFoldDB" id="A0AAP4FHE1"/>
<evidence type="ECO:0000259" key="4">
    <source>
        <dbReference type="PROSITE" id="PS51352"/>
    </source>
</evidence>
<evidence type="ECO:0000313" key="6">
    <source>
        <dbReference type="Proteomes" id="UP001240483"/>
    </source>
</evidence>
<dbReference type="Pfam" id="PF00578">
    <property type="entry name" value="AhpC-TSA"/>
    <property type="match status" value="1"/>
</dbReference>
<sequence length="160" mass="16972">MLLNPSDAAPGLASLSVPLVNQHGERVVLADRVGQVTVLSFFPLSFTPVCHSELGGLAQVADAWAEAGVYVAACSVDSRYTLRTVSDQLGLSFDVLSDFWPHGALAQALDAFDAGRGHATRTAFVWDASGRLVSRIEADRTASRPLESYVEALRATGAEV</sequence>
<dbReference type="Proteomes" id="UP001240483">
    <property type="component" value="Unassembled WGS sequence"/>
</dbReference>
<name>A0AAP4FHE1_9MICC</name>
<dbReference type="PANTHER" id="PTHR43110:SF1">
    <property type="entry name" value="THIOL PEROXIDASE"/>
    <property type="match status" value="1"/>
</dbReference>